<evidence type="ECO:0008006" key="2">
    <source>
        <dbReference type="Google" id="ProtNLM"/>
    </source>
</evidence>
<reference evidence="1" key="1">
    <citation type="journal article" date="2012" name="PLoS ONE">
        <title>Gene sets for utilization of primary and secondary nutrition supplies in the distal gut of endangered iberian lynx.</title>
        <authorList>
            <person name="Alcaide M."/>
            <person name="Messina E."/>
            <person name="Richter M."/>
            <person name="Bargiela R."/>
            <person name="Peplies J."/>
            <person name="Huws S.A."/>
            <person name="Newbold C.J."/>
            <person name="Golyshin P.N."/>
            <person name="Simon M.A."/>
            <person name="Lopez G."/>
            <person name="Yakimov M.M."/>
            <person name="Ferrer M."/>
        </authorList>
    </citation>
    <scope>NUCLEOTIDE SEQUENCE</scope>
</reference>
<evidence type="ECO:0000313" key="1">
    <source>
        <dbReference type="EMBL" id="EJX10233.1"/>
    </source>
</evidence>
<organism evidence="1">
    <name type="scientific">gut metagenome</name>
    <dbReference type="NCBI Taxonomy" id="749906"/>
    <lineage>
        <taxon>unclassified sequences</taxon>
        <taxon>metagenomes</taxon>
        <taxon>organismal metagenomes</taxon>
    </lineage>
</organism>
<dbReference type="AlphaFoldDB" id="J9H2V2"/>
<proteinExistence type="predicted"/>
<comment type="caution">
    <text evidence="1">The sequence shown here is derived from an EMBL/GenBank/DDBJ whole genome shotgun (WGS) entry which is preliminary data.</text>
</comment>
<accession>J9H2V2</accession>
<dbReference type="InterPro" id="IPR016879">
    <property type="entry name" value="UCP028299"/>
</dbReference>
<dbReference type="EMBL" id="AMCI01000224">
    <property type="protein sequence ID" value="EJX10233.1"/>
    <property type="molecule type" value="Genomic_DNA"/>
</dbReference>
<protein>
    <recommendedName>
        <fullName evidence="2">DUF3316 domain-containing protein</fullName>
    </recommendedName>
</protein>
<sequence>MQHKFCVYIGLWLAATSIPLPVLAQEATEDTRQRTTAHQWLYGVGHNHVLDTYLSPLTYQGLSLILWHRSERTVRWNPKRITIQGSFGGDLSYLKTPVDNDKAWDGNFTAAVGWYYHWHPTRQLQLAAGGFANLGLGFTYLLKNSNNPAQARAHIDLGCSGIAEQQFRLWNRPFAARLQMDLPLIGAMFSPNFGQSYYEIFSLGHYDHNICLTHPFNAPTVRWEATLHCSIGKATVTAGYLGDILQSKVNNLKHHAWKHYFVIGYVRRLQLVR</sequence>
<gene>
    <name evidence="1" type="ORF">EVA_01645</name>
</gene>
<name>J9H2V2_9ZZZZ</name>
<dbReference type="Pfam" id="PF11777">
    <property type="entry name" value="DUF3316"/>
    <property type="match status" value="1"/>
</dbReference>